<dbReference type="Gene3D" id="3.40.50.11350">
    <property type="match status" value="1"/>
</dbReference>
<organism evidence="8 9">
    <name type="scientific">Durio zibethinus</name>
    <name type="common">Durian</name>
    <dbReference type="NCBI Taxonomy" id="66656"/>
    <lineage>
        <taxon>Eukaryota</taxon>
        <taxon>Viridiplantae</taxon>
        <taxon>Streptophyta</taxon>
        <taxon>Embryophyta</taxon>
        <taxon>Tracheophyta</taxon>
        <taxon>Spermatophyta</taxon>
        <taxon>Magnoliopsida</taxon>
        <taxon>eudicotyledons</taxon>
        <taxon>Gunneridae</taxon>
        <taxon>Pentapetalae</taxon>
        <taxon>rosids</taxon>
        <taxon>malvids</taxon>
        <taxon>Malvales</taxon>
        <taxon>Malvaceae</taxon>
        <taxon>Helicteroideae</taxon>
        <taxon>Durio</taxon>
    </lineage>
</organism>
<keyword evidence="7" id="KW-1133">Transmembrane helix</keyword>
<dbReference type="InterPro" id="IPR019378">
    <property type="entry name" value="GDP-Fuc_O-FucTrfase"/>
</dbReference>
<dbReference type="PIRSF" id="PIRSF009360">
    <property type="entry name" value="UCP009360"/>
    <property type="match status" value="1"/>
</dbReference>
<dbReference type="OrthoDB" id="1899018at2759"/>
<reference evidence="9" key="1">
    <citation type="submission" date="2025-08" db="UniProtKB">
        <authorList>
            <consortium name="RefSeq"/>
        </authorList>
    </citation>
    <scope>IDENTIFICATION</scope>
    <source>
        <tissue evidence="9">Fruit stalk</tissue>
    </source>
</reference>
<dbReference type="RefSeq" id="XP_022720870.1">
    <property type="nucleotide sequence ID" value="XM_022865135.1"/>
</dbReference>
<evidence type="ECO:0000313" key="8">
    <source>
        <dbReference type="Proteomes" id="UP000515121"/>
    </source>
</evidence>
<sequence length="422" mass="47236">MGVDLRQVVAGILTLIMFVMLGQMIKRDHFDSLQEKLPGEAQDTQFDSANVIEKDGLVKLSKRSKGPWIEDSQELKPCWRTTNFDEIEQSRGYVTFSLTNGPEYHVSQIADAVVVTRYIGATLILPDIRGSKPGDKRNFEDIYDVEKFMKSLDGVVKVAKELPNEISIRNLAAVKVPNQVSEDHIVENVEPIFKSKGNIRLATYFPTVNMRKTAQKSSVDSVACLGMFGTLELQPEINDVVDSMIERLRTLSRKSDGQFIAVDLRVEILENKNCHESGSTGAKSCYSAQEIALFLRKVGFDTDTTIYLTQSRWDNSLSILKDIFPRTYTKESIMPEEKIGKFLESEDSEFEKVIDFYICSQSDVFVPAISGLFYANVAGKRIASGKPQILVPADIPGTSASITNYLSPYVAKKNHLAYSCFC</sequence>
<evidence type="ECO:0000256" key="4">
    <source>
        <dbReference type="ARBA" id="ARBA00023253"/>
    </source>
</evidence>
<keyword evidence="4" id="KW-0294">Fucose metabolism</keyword>
<dbReference type="GO" id="GO:0006004">
    <property type="term" value="P:fucose metabolic process"/>
    <property type="evidence" value="ECO:0007669"/>
    <property type="project" value="UniProtKB-KW"/>
</dbReference>
<keyword evidence="8" id="KW-1185">Reference proteome</keyword>
<feature type="transmembrane region" description="Helical" evidence="7">
    <location>
        <begin position="6"/>
        <end position="25"/>
    </location>
</feature>
<dbReference type="InterPro" id="IPR024709">
    <property type="entry name" value="FucosylTrfase_pln"/>
</dbReference>
<dbReference type="CDD" id="cd11299">
    <property type="entry name" value="O-FucT_plant"/>
    <property type="match status" value="1"/>
</dbReference>
<dbReference type="PANTHER" id="PTHR31288:SF5">
    <property type="entry name" value="PROTEIN MANNAN SYNTHESIS-RELATED 1"/>
    <property type="match status" value="1"/>
</dbReference>
<comment type="similarity">
    <text evidence="1">Belongs to the glycosyltransferase GT106 family.</text>
</comment>
<keyword evidence="2" id="KW-0328">Glycosyltransferase</keyword>
<dbReference type="AlphaFoldDB" id="A0A6P5WXM5"/>
<keyword evidence="7" id="KW-0472">Membrane</keyword>
<keyword evidence="7" id="KW-0812">Transmembrane</keyword>
<dbReference type="Proteomes" id="UP000515121">
    <property type="component" value="Unplaced"/>
</dbReference>
<evidence type="ECO:0000256" key="7">
    <source>
        <dbReference type="SAM" id="Phobius"/>
    </source>
</evidence>
<dbReference type="GeneID" id="111278536"/>
<accession>A0A6P5WXM5</accession>
<keyword evidence="5" id="KW-0119">Carbohydrate metabolism</keyword>
<name>A0A6P5WXM5_DURZI</name>
<dbReference type="GO" id="GO:0016757">
    <property type="term" value="F:glycosyltransferase activity"/>
    <property type="evidence" value="ECO:0007669"/>
    <property type="project" value="UniProtKB-KW"/>
</dbReference>
<evidence type="ECO:0000256" key="3">
    <source>
        <dbReference type="ARBA" id="ARBA00022679"/>
    </source>
</evidence>
<dbReference type="KEGG" id="dzi:111278536"/>
<dbReference type="PANTHER" id="PTHR31288">
    <property type="entry name" value="O-FUCOSYLTRANSFERASE FAMILY PROTEIN"/>
    <property type="match status" value="1"/>
</dbReference>
<gene>
    <name evidence="9" type="primary">LOC111278536</name>
</gene>
<dbReference type="Pfam" id="PF10250">
    <property type="entry name" value="O-FucT"/>
    <property type="match status" value="1"/>
</dbReference>
<protein>
    <recommendedName>
        <fullName evidence="6">O-fucosyltransferase family protein</fullName>
    </recommendedName>
</protein>
<evidence type="ECO:0000256" key="6">
    <source>
        <dbReference type="ARBA" id="ARBA00030350"/>
    </source>
</evidence>
<evidence type="ECO:0000256" key="1">
    <source>
        <dbReference type="ARBA" id="ARBA00007737"/>
    </source>
</evidence>
<evidence type="ECO:0000256" key="2">
    <source>
        <dbReference type="ARBA" id="ARBA00022676"/>
    </source>
</evidence>
<keyword evidence="3" id="KW-0808">Transferase</keyword>
<evidence type="ECO:0000313" key="9">
    <source>
        <dbReference type="RefSeq" id="XP_022720870.1"/>
    </source>
</evidence>
<evidence type="ECO:0000256" key="5">
    <source>
        <dbReference type="ARBA" id="ARBA00023277"/>
    </source>
</evidence>
<proteinExistence type="inferred from homology"/>